<keyword evidence="2" id="KW-0472">Membrane</keyword>
<dbReference type="Proteomes" id="UP000650224">
    <property type="component" value="Unassembled WGS sequence"/>
</dbReference>
<organism evidence="4 5">
    <name type="scientific">Corynebacterium gallinarum</name>
    <dbReference type="NCBI Taxonomy" id="2762214"/>
    <lineage>
        <taxon>Bacteria</taxon>
        <taxon>Bacillati</taxon>
        <taxon>Actinomycetota</taxon>
        <taxon>Actinomycetes</taxon>
        <taxon>Mycobacteriales</taxon>
        <taxon>Corynebacteriaceae</taxon>
        <taxon>Corynebacterium</taxon>
    </lineage>
</organism>
<dbReference type="SUPFAM" id="SSF55729">
    <property type="entry name" value="Acyl-CoA N-acyltransferases (Nat)"/>
    <property type="match status" value="1"/>
</dbReference>
<keyword evidence="2" id="KW-0812">Transmembrane</keyword>
<dbReference type="Pfam" id="PF02397">
    <property type="entry name" value="Bac_transf"/>
    <property type="match status" value="1"/>
</dbReference>
<dbReference type="InterPro" id="IPR003362">
    <property type="entry name" value="Bact_transf"/>
</dbReference>
<dbReference type="PANTHER" id="PTHR30576">
    <property type="entry name" value="COLANIC BIOSYNTHESIS UDP-GLUCOSE LIPID CARRIER TRANSFERASE"/>
    <property type="match status" value="1"/>
</dbReference>
<evidence type="ECO:0000256" key="2">
    <source>
        <dbReference type="SAM" id="Phobius"/>
    </source>
</evidence>
<sequence length="374" mass="42769">MSTVKIFDISSRQRRRIALKRILDSVLVLATAPVTLPLTLVTAVAVRAKMGSPIFYRQERIGFNENTFSLLKFRSMLPESTKDGEKLSPSKRVTPFGALLRRSSLDELPQLLNVLRGDMSLVGPRPLLVEYLPHYKDFERYRHSVRPGITGVSQVSGRNDLGWDERLELDAEYARDGKISDDFHIIFKTLKGVLKREGTVAEPWTQGEYLSVYRSYPNDGKFGLRRFEPKDIEARVKWLNDPRTRETLTVSGEITVEGTENWLKSARKDPLRRDLAVYDLETLEIVAIAGYKAHTAEDIPIFYFAVDPDMQGRRIGSATLLLLLDFMKSRPELNGAAGEIFKSNIRSIKIHERLGFEMVDAELPENRIRMEIKW</sequence>
<proteinExistence type="inferred from homology"/>
<evidence type="ECO:0000313" key="4">
    <source>
        <dbReference type="EMBL" id="MBD8031019.1"/>
    </source>
</evidence>
<dbReference type="PANTHER" id="PTHR30576:SF8">
    <property type="entry name" value="UNDECAPRENYL-PHOSPHATE GALACTOSE PHOSPHOTRANSFERASE"/>
    <property type="match status" value="1"/>
</dbReference>
<dbReference type="GO" id="GO:0016780">
    <property type="term" value="F:phosphotransferase activity, for other substituted phosphate groups"/>
    <property type="evidence" value="ECO:0007669"/>
    <property type="project" value="TreeGrafter"/>
</dbReference>
<dbReference type="Gene3D" id="3.40.630.30">
    <property type="match status" value="1"/>
</dbReference>
<comment type="caution">
    <text evidence="4">The sequence shown here is derived from an EMBL/GenBank/DDBJ whole genome shotgun (WGS) entry which is preliminary data.</text>
</comment>
<keyword evidence="5" id="KW-1185">Reference proteome</keyword>
<keyword evidence="4" id="KW-0808">Transferase</keyword>
<dbReference type="GO" id="GO:0016747">
    <property type="term" value="F:acyltransferase activity, transferring groups other than amino-acyl groups"/>
    <property type="evidence" value="ECO:0007669"/>
    <property type="project" value="InterPro"/>
</dbReference>
<gene>
    <name evidence="4" type="ORF">H9627_11930</name>
</gene>
<dbReference type="RefSeq" id="WP_191734259.1">
    <property type="nucleotide sequence ID" value="NZ_JACSPR010000009.1"/>
</dbReference>
<protein>
    <submittedName>
        <fullName evidence="4">GNAT family N-acetyltransferase</fullName>
    </submittedName>
</protein>
<accession>A0A8I0HQ93</accession>
<evidence type="ECO:0000256" key="1">
    <source>
        <dbReference type="ARBA" id="ARBA00006464"/>
    </source>
</evidence>
<dbReference type="EMBL" id="JACSPR010000009">
    <property type="protein sequence ID" value="MBD8031019.1"/>
    <property type="molecule type" value="Genomic_DNA"/>
</dbReference>
<evidence type="ECO:0000313" key="5">
    <source>
        <dbReference type="Proteomes" id="UP000650224"/>
    </source>
</evidence>
<dbReference type="PROSITE" id="PS51186">
    <property type="entry name" value="GNAT"/>
    <property type="match status" value="1"/>
</dbReference>
<feature type="domain" description="N-acetyltransferase" evidence="3">
    <location>
        <begin position="222"/>
        <end position="374"/>
    </location>
</feature>
<keyword evidence="2" id="KW-1133">Transmembrane helix</keyword>
<dbReference type="AlphaFoldDB" id="A0A8I0HQ93"/>
<dbReference type="Pfam" id="PF13302">
    <property type="entry name" value="Acetyltransf_3"/>
    <property type="match status" value="1"/>
</dbReference>
<comment type="similarity">
    <text evidence="1">Belongs to the bacterial sugar transferase family.</text>
</comment>
<reference evidence="4 5" key="1">
    <citation type="submission" date="2020-08" db="EMBL/GenBank/DDBJ databases">
        <title>A Genomic Blueprint of the Chicken Gut Microbiome.</title>
        <authorList>
            <person name="Gilroy R."/>
            <person name="Ravi A."/>
            <person name="Getino M."/>
            <person name="Pursley I."/>
            <person name="Horton D.L."/>
            <person name="Alikhan N.-F."/>
            <person name="Baker D."/>
            <person name="Gharbi K."/>
            <person name="Hall N."/>
            <person name="Watson M."/>
            <person name="Adriaenssens E.M."/>
            <person name="Foster-Nyarko E."/>
            <person name="Jarju S."/>
            <person name="Secka A."/>
            <person name="Antonio M."/>
            <person name="Oren A."/>
            <person name="Chaudhuri R."/>
            <person name="La Ragione R.M."/>
            <person name="Hildebrand F."/>
            <person name="Pallen M.J."/>
        </authorList>
    </citation>
    <scope>NUCLEOTIDE SEQUENCE [LARGE SCALE GENOMIC DNA]</scope>
    <source>
        <strain evidence="4 5">Sa1YVA5</strain>
    </source>
</reference>
<feature type="transmembrane region" description="Helical" evidence="2">
    <location>
        <begin position="21"/>
        <end position="46"/>
    </location>
</feature>
<name>A0A8I0HQ93_9CORY</name>
<evidence type="ECO:0000259" key="3">
    <source>
        <dbReference type="PROSITE" id="PS51186"/>
    </source>
</evidence>
<dbReference type="InterPro" id="IPR000182">
    <property type="entry name" value="GNAT_dom"/>
</dbReference>
<dbReference type="InterPro" id="IPR016181">
    <property type="entry name" value="Acyl_CoA_acyltransferase"/>
</dbReference>